<comment type="caution">
    <text evidence="1">The sequence shown here is derived from an EMBL/GenBank/DDBJ whole genome shotgun (WGS) entry which is preliminary data.</text>
</comment>
<gene>
    <name evidence="1" type="ORF">F5144DRAFT_558168</name>
</gene>
<organism evidence="1 2">
    <name type="scientific">Chaetomium tenue</name>
    <dbReference type="NCBI Taxonomy" id="1854479"/>
    <lineage>
        <taxon>Eukaryota</taxon>
        <taxon>Fungi</taxon>
        <taxon>Dikarya</taxon>
        <taxon>Ascomycota</taxon>
        <taxon>Pezizomycotina</taxon>
        <taxon>Sordariomycetes</taxon>
        <taxon>Sordariomycetidae</taxon>
        <taxon>Sordariales</taxon>
        <taxon>Chaetomiaceae</taxon>
        <taxon>Chaetomium</taxon>
    </lineage>
</organism>
<sequence length="64" mass="7018">MGGGWWEEILILGGLISLCSYGRTAFDGTAGSTTLFCCFFFFFLLCSCFLLYSGLPRSGQTIKL</sequence>
<dbReference type="Proteomes" id="UP000724584">
    <property type="component" value="Unassembled WGS sequence"/>
</dbReference>
<name>A0ACB7PSS8_9PEZI</name>
<proteinExistence type="predicted"/>
<keyword evidence="2" id="KW-1185">Reference proteome</keyword>
<evidence type="ECO:0000313" key="1">
    <source>
        <dbReference type="EMBL" id="KAH6651023.1"/>
    </source>
</evidence>
<evidence type="ECO:0000313" key="2">
    <source>
        <dbReference type="Proteomes" id="UP000724584"/>
    </source>
</evidence>
<protein>
    <submittedName>
        <fullName evidence="1">Uncharacterized protein</fullName>
    </submittedName>
</protein>
<reference evidence="1 2" key="1">
    <citation type="journal article" date="2021" name="Nat. Commun.">
        <title>Genetic determinants of endophytism in the Arabidopsis root mycobiome.</title>
        <authorList>
            <person name="Mesny F."/>
            <person name="Miyauchi S."/>
            <person name="Thiergart T."/>
            <person name="Pickel B."/>
            <person name="Atanasova L."/>
            <person name="Karlsson M."/>
            <person name="Huettel B."/>
            <person name="Barry K.W."/>
            <person name="Haridas S."/>
            <person name="Chen C."/>
            <person name="Bauer D."/>
            <person name="Andreopoulos W."/>
            <person name="Pangilinan J."/>
            <person name="LaButti K."/>
            <person name="Riley R."/>
            <person name="Lipzen A."/>
            <person name="Clum A."/>
            <person name="Drula E."/>
            <person name="Henrissat B."/>
            <person name="Kohler A."/>
            <person name="Grigoriev I.V."/>
            <person name="Martin F.M."/>
            <person name="Hacquard S."/>
        </authorList>
    </citation>
    <scope>NUCLEOTIDE SEQUENCE [LARGE SCALE GENOMIC DNA]</scope>
    <source>
        <strain evidence="1 2">MPI-SDFR-AT-0079</strain>
    </source>
</reference>
<dbReference type="EMBL" id="JAGIZQ010000001">
    <property type="protein sequence ID" value="KAH6651023.1"/>
    <property type="molecule type" value="Genomic_DNA"/>
</dbReference>
<accession>A0ACB7PSS8</accession>